<comment type="similarity">
    <text evidence="2">Belongs to the membrane fusion protein (MFP) (TC 8.A.1) family.</text>
</comment>
<reference evidence="7" key="1">
    <citation type="journal article" date="2020" name="mSystems">
        <title>Genome- and Community-Level Interaction Insights into Carbon Utilization and Element Cycling Functions of Hydrothermarchaeota in Hydrothermal Sediment.</title>
        <authorList>
            <person name="Zhou Z."/>
            <person name="Liu Y."/>
            <person name="Xu W."/>
            <person name="Pan J."/>
            <person name="Luo Z.H."/>
            <person name="Li M."/>
        </authorList>
    </citation>
    <scope>NUCLEOTIDE SEQUENCE [LARGE SCALE GENOMIC DNA]</scope>
    <source>
        <strain evidence="7">HyVt-458</strain>
    </source>
</reference>
<dbReference type="PANTHER" id="PTHR30158">
    <property type="entry name" value="ACRA/E-RELATED COMPONENT OF DRUG EFFLUX TRANSPORTER"/>
    <property type="match status" value="1"/>
</dbReference>
<dbReference type="Proteomes" id="UP000886339">
    <property type="component" value="Unassembled WGS sequence"/>
</dbReference>
<feature type="domain" description="Multidrug resistance protein MdtA-like beta-barrel" evidence="5">
    <location>
        <begin position="203"/>
        <end position="291"/>
    </location>
</feature>
<proteinExistence type="inferred from homology"/>
<evidence type="ECO:0000256" key="1">
    <source>
        <dbReference type="ARBA" id="ARBA00004519"/>
    </source>
</evidence>
<organism evidence="7">
    <name type="scientific">Thiolapillus brandeum</name>
    <dbReference type="NCBI Taxonomy" id="1076588"/>
    <lineage>
        <taxon>Bacteria</taxon>
        <taxon>Pseudomonadati</taxon>
        <taxon>Pseudomonadota</taxon>
        <taxon>Gammaproteobacteria</taxon>
        <taxon>Chromatiales</taxon>
        <taxon>Sedimenticolaceae</taxon>
        <taxon>Thiolapillus</taxon>
    </lineage>
</organism>
<dbReference type="Pfam" id="PF25967">
    <property type="entry name" value="RND-MFP_C"/>
    <property type="match status" value="1"/>
</dbReference>
<accession>A0A831W7K1</accession>
<dbReference type="GO" id="GO:0005886">
    <property type="term" value="C:plasma membrane"/>
    <property type="evidence" value="ECO:0007669"/>
    <property type="project" value="UniProtKB-SubCell"/>
</dbReference>
<dbReference type="SUPFAM" id="SSF111369">
    <property type="entry name" value="HlyD-like secretion proteins"/>
    <property type="match status" value="1"/>
</dbReference>
<dbReference type="InterPro" id="IPR006143">
    <property type="entry name" value="RND_pump_MFP"/>
</dbReference>
<evidence type="ECO:0000259" key="5">
    <source>
        <dbReference type="Pfam" id="PF25944"/>
    </source>
</evidence>
<dbReference type="AlphaFoldDB" id="A0A831W7K1"/>
<dbReference type="FunFam" id="2.40.420.20:FF:000001">
    <property type="entry name" value="Efflux RND transporter periplasmic adaptor subunit"/>
    <property type="match status" value="1"/>
</dbReference>
<feature type="domain" description="Multidrug resistance protein MdtA-like alpha-helical hairpin" evidence="3">
    <location>
        <begin position="99"/>
        <end position="166"/>
    </location>
</feature>
<evidence type="ECO:0000259" key="4">
    <source>
        <dbReference type="Pfam" id="PF25917"/>
    </source>
</evidence>
<dbReference type="PROSITE" id="PS51257">
    <property type="entry name" value="PROKAR_LIPOPROTEIN"/>
    <property type="match status" value="1"/>
</dbReference>
<evidence type="ECO:0000259" key="3">
    <source>
        <dbReference type="Pfam" id="PF25876"/>
    </source>
</evidence>
<sequence>MRFVLTMVFLGISLAGCEEKPKEAPPPPPPEVTVLTVVEKDTPLSFEFVGKTVSSRKVEIRSRVEGFLEKRLYQEGSRVKEGQPMFQMDAKPFEADVLAAKAGLAQQEARLKTATINLNRVRPLARKKAVAQKELDEAEGNYYSAAAAVEAAKANLTQAELKLGYTLIKSPVSGLSSYAVQQEGAYIGMGTGSLLTYVAQIDPMWVELSISENQTLQYARQKRAGLVRAPENDRFTIKLLLADGREYAHEGVVTFADASISEQTGTFLVRAEVANPDDILRPGQFVRVLLQGAIRPHAILLPKIAVQQGKNGSFVWVIDEQDKAQYRAVEPGPWQGENWFIDDGLKAGDRVVVEGAGKLREGVKVSIAAAKPEEGKAAAGDKPAS</sequence>
<evidence type="ECO:0000256" key="2">
    <source>
        <dbReference type="ARBA" id="ARBA00009477"/>
    </source>
</evidence>
<evidence type="ECO:0000259" key="6">
    <source>
        <dbReference type="Pfam" id="PF25967"/>
    </source>
</evidence>
<dbReference type="InterPro" id="IPR058624">
    <property type="entry name" value="MdtA-like_HH"/>
</dbReference>
<name>A0A831W7K1_9GAMM</name>
<protein>
    <submittedName>
        <fullName evidence="7">Efflux RND transporter periplasmic adaptor subunit</fullName>
    </submittedName>
</protein>
<dbReference type="Pfam" id="PF25944">
    <property type="entry name" value="Beta-barrel_RND"/>
    <property type="match status" value="1"/>
</dbReference>
<gene>
    <name evidence="7" type="ORF">ENJ12_03235</name>
</gene>
<dbReference type="NCBIfam" id="TIGR01730">
    <property type="entry name" value="RND_mfp"/>
    <property type="match status" value="1"/>
</dbReference>
<dbReference type="EMBL" id="DRLF01000121">
    <property type="protein sequence ID" value="HEC05838.1"/>
    <property type="molecule type" value="Genomic_DNA"/>
</dbReference>
<dbReference type="Gene3D" id="1.10.287.470">
    <property type="entry name" value="Helix hairpin bin"/>
    <property type="match status" value="1"/>
</dbReference>
<dbReference type="InterPro" id="IPR058626">
    <property type="entry name" value="MdtA-like_b-barrel"/>
</dbReference>
<comment type="caution">
    <text evidence="7">The sequence shown here is derived from an EMBL/GenBank/DDBJ whole genome shotgun (WGS) entry which is preliminary data.</text>
</comment>
<feature type="domain" description="Multidrug resistance protein MdtA-like barrel-sandwich hybrid" evidence="4">
    <location>
        <begin position="56"/>
        <end position="191"/>
    </location>
</feature>
<dbReference type="Gene3D" id="2.40.420.20">
    <property type="match status" value="1"/>
</dbReference>
<dbReference type="Pfam" id="PF25876">
    <property type="entry name" value="HH_MFP_RND"/>
    <property type="match status" value="1"/>
</dbReference>
<dbReference type="Pfam" id="PF25917">
    <property type="entry name" value="BSH_RND"/>
    <property type="match status" value="1"/>
</dbReference>
<comment type="subcellular location">
    <subcellularLocation>
        <location evidence="1">Cell inner membrane</location>
        <topology evidence="1">Lipid-anchor</topology>
    </subcellularLocation>
</comment>
<feature type="domain" description="Multidrug resistance protein MdtA-like C-terminal permuted SH3" evidence="6">
    <location>
        <begin position="298"/>
        <end position="357"/>
    </location>
</feature>
<dbReference type="Gene3D" id="2.40.30.170">
    <property type="match status" value="1"/>
</dbReference>
<dbReference type="GO" id="GO:0022857">
    <property type="term" value="F:transmembrane transporter activity"/>
    <property type="evidence" value="ECO:0007669"/>
    <property type="project" value="InterPro"/>
</dbReference>
<dbReference type="GO" id="GO:0046677">
    <property type="term" value="P:response to antibiotic"/>
    <property type="evidence" value="ECO:0007669"/>
    <property type="project" value="TreeGrafter"/>
</dbReference>
<dbReference type="InterPro" id="IPR058627">
    <property type="entry name" value="MdtA-like_C"/>
</dbReference>
<dbReference type="InterPro" id="IPR058625">
    <property type="entry name" value="MdtA-like_BSH"/>
</dbReference>
<evidence type="ECO:0000313" key="7">
    <source>
        <dbReference type="EMBL" id="HEC05838.1"/>
    </source>
</evidence>
<dbReference type="Gene3D" id="2.40.50.100">
    <property type="match status" value="1"/>
</dbReference>